<proteinExistence type="predicted"/>
<dbReference type="OrthoDB" id="5407799at2759"/>
<dbReference type="EMBL" id="CH476615">
    <property type="protein sequence ID" value="EEP76629.1"/>
    <property type="molecule type" value="Genomic_DNA"/>
</dbReference>
<dbReference type="KEGG" id="ure:UREG_01478"/>
<reference evidence="2" key="1">
    <citation type="journal article" date="2009" name="Genome Res.">
        <title>Comparative genomic analyses of the human fungal pathogens Coccidioides and their relatives.</title>
        <authorList>
            <person name="Sharpton T.J."/>
            <person name="Stajich J.E."/>
            <person name="Rounsley S.D."/>
            <person name="Gardner M.J."/>
            <person name="Wortman J.R."/>
            <person name="Jordar V.S."/>
            <person name="Maiti R."/>
            <person name="Kodira C.D."/>
            <person name="Neafsey D.E."/>
            <person name="Zeng Q."/>
            <person name="Hung C.-Y."/>
            <person name="McMahan C."/>
            <person name="Muszewska A."/>
            <person name="Grynberg M."/>
            <person name="Mandel M.A."/>
            <person name="Kellner E.M."/>
            <person name="Barker B.M."/>
            <person name="Galgiani J.N."/>
            <person name="Orbach M.J."/>
            <person name="Kirkland T.N."/>
            <person name="Cole G.T."/>
            <person name="Henn M.R."/>
            <person name="Birren B.W."/>
            <person name="Taylor J.W."/>
        </authorList>
    </citation>
    <scope>NUCLEOTIDE SEQUENCE [LARGE SCALE GENOMIC DNA]</scope>
    <source>
        <strain evidence="2">UAMH 1704</strain>
    </source>
</reference>
<dbReference type="AlphaFoldDB" id="C4JIE1"/>
<dbReference type="Proteomes" id="UP000002058">
    <property type="component" value="Unassembled WGS sequence"/>
</dbReference>
<gene>
    <name evidence="1" type="ORF">UREG_01478</name>
</gene>
<evidence type="ECO:0000313" key="1">
    <source>
        <dbReference type="EMBL" id="EEP76629.1"/>
    </source>
</evidence>
<organism evidence="1 2">
    <name type="scientific">Uncinocarpus reesii (strain UAMH 1704)</name>
    <dbReference type="NCBI Taxonomy" id="336963"/>
    <lineage>
        <taxon>Eukaryota</taxon>
        <taxon>Fungi</taxon>
        <taxon>Dikarya</taxon>
        <taxon>Ascomycota</taxon>
        <taxon>Pezizomycotina</taxon>
        <taxon>Eurotiomycetes</taxon>
        <taxon>Eurotiomycetidae</taxon>
        <taxon>Onygenales</taxon>
        <taxon>Onygenaceae</taxon>
        <taxon>Uncinocarpus</taxon>
    </lineage>
</organism>
<dbReference type="VEuPathDB" id="FungiDB:UREG_01478"/>
<dbReference type="RefSeq" id="XP_002541962.1">
    <property type="nucleotide sequence ID" value="XM_002541916.1"/>
</dbReference>
<dbReference type="eggNOG" id="KOG1818">
    <property type="taxonomic scope" value="Eukaryota"/>
</dbReference>
<accession>C4JIE1</accession>
<dbReference type="HOGENOM" id="CLU_1836611_0_0_1"/>
<dbReference type="STRING" id="336963.C4JIE1"/>
<name>C4JIE1_UNCRE</name>
<evidence type="ECO:0000313" key="2">
    <source>
        <dbReference type="Proteomes" id="UP000002058"/>
    </source>
</evidence>
<keyword evidence="2" id="KW-1185">Reference proteome</keyword>
<sequence length="140" mass="15887">MGETPSDADKDLLQRLNALKPSTVQLEFGNASWGDSPEHSDDENEIYADKAYLLAAQPSQLDNNKSGGHYRYLYSVPEETEQEEEEDVEELLATLRSRETWKLEHELQTEGEIKSLVDEAKKFVLYCQSSFGSPLQSDWG</sequence>
<dbReference type="InParanoid" id="C4JIE1"/>
<protein>
    <submittedName>
        <fullName evidence="1">Uncharacterized protein</fullName>
    </submittedName>
</protein>
<dbReference type="GeneID" id="8440732"/>